<dbReference type="NCBIfam" id="NF005559">
    <property type="entry name" value="PRK07231.1"/>
    <property type="match status" value="1"/>
</dbReference>
<dbReference type="Gene3D" id="3.40.50.720">
    <property type="entry name" value="NAD(P)-binding Rossmann-like Domain"/>
    <property type="match status" value="1"/>
</dbReference>
<dbReference type="EMBL" id="JYNU01000057">
    <property type="protein sequence ID" value="KMO69619.1"/>
    <property type="molecule type" value="Genomic_DNA"/>
</dbReference>
<dbReference type="SUPFAM" id="SSF51735">
    <property type="entry name" value="NAD(P)-binding Rossmann-fold domains"/>
    <property type="match status" value="1"/>
</dbReference>
<dbReference type="GO" id="GO:0050575">
    <property type="term" value="F:2-(S)-hydroxypropyl-CoM dehydrogenase activity"/>
    <property type="evidence" value="ECO:0007669"/>
    <property type="project" value="UniProtKB-EC"/>
</dbReference>
<name>A0A0J6VH89_9MYCO</name>
<dbReference type="Proteomes" id="UP000036313">
    <property type="component" value="Unassembled WGS sequence"/>
</dbReference>
<sequence>MTEPVVDLDFPLTGKTAMVTGGASGIGAAIAAAFATKGARVAVVDLDGTAAQQRAAELGSDNRGFGADVADPASVTAAVDGVVAAFGRIDILVNSAGIVMLAPAEELSLDAWTKTIAVNLTGTFLVSQAVGQHMIAAGSGAIVNMASQAATVALDQHVAYCASKFGVVGVSKVLASEWGPRGVRVNTISPTVVLTELGRKAWDGPRGDELKKQIPTGRFAYPDEIAAAAVFLASDAAAMITGADLLIDGGYTIR</sequence>
<dbReference type="PANTHER" id="PTHR42760:SF115">
    <property type="entry name" value="3-OXOACYL-[ACYL-CARRIER-PROTEIN] REDUCTASE FABG"/>
    <property type="match status" value="1"/>
</dbReference>
<evidence type="ECO:0000256" key="2">
    <source>
        <dbReference type="ARBA" id="ARBA00023002"/>
    </source>
</evidence>
<dbReference type="PANTHER" id="PTHR42760">
    <property type="entry name" value="SHORT-CHAIN DEHYDROGENASES/REDUCTASES FAMILY MEMBER"/>
    <property type="match status" value="1"/>
</dbReference>
<dbReference type="EC" id="1.1.1.269" evidence="4"/>
<gene>
    <name evidence="4" type="primary">xecE</name>
    <name evidence="5" type="ORF">EUA04_00870</name>
    <name evidence="4" type="ORF">MOBUDSM44075_05045</name>
    <name evidence="3" type="ORF">WN67_19595</name>
</gene>
<proteinExistence type="inferred from homology"/>
<dbReference type="AlphaFoldDB" id="A0A0J6VH89"/>
<dbReference type="Proteomes" id="UP000294952">
    <property type="component" value="Unassembled WGS sequence"/>
</dbReference>
<dbReference type="RefSeq" id="WP_046364707.1">
    <property type="nucleotide sequence ID" value="NZ_CALTXN010000012.1"/>
</dbReference>
<accession>A0A0J6VH89</accession>
<reference evidence="3 6" key="2">
    <citation type="submission" date="2015-04" db="EMBL/GenBank/DDBJ databases">
        <title>Genome sequence of Mycobacterium obuense UC1.</title>
        <authorList>
            <person name="Greninger A.L."/>
            <person name="Cunningham G."/>
            <person name="Chiu C.Y."/>
            <person name="Miller S."/>
        </authorList>
    </citation>
    <scope>NUCLEOTIDE SEQUENCE [LARGE SCALE GENOMIC DNA]</scope>
    <source>
        <strain evidence="3 6">UC1</strain>
    </source>
</reference>
<dbReference type="EMBL" id="LAUZ02000074">
    <property type="protein sequence ID" value="KKF00272.1"/>
    <property type="molecule type" value="Genomic_DNA"/>
</dbReference>
<evidence type="ECO:0000256" key="1">
    <source>
        <dbReference type="ARBA" id="ARBA00006484"/>
    </source>
</evidence>
<dbReference type="NCBIfam" id="NF005309">
    <property type="entry name" value="PRK06841.1"/>
    <property type="match status" value="1"/>
</dbReference>
<keyword evidence="2 4" id="KW-0560">Oxidoreductase</keyword>
<dbReference type="InterPro" id="IPR036291">
    <property type="entry name" value="NAD(P)-bd_dom_sf"/>
</dbReference>
<organism evidence="4 7">
    <name type="scientific">Mycolicibacterium obuense</name>
    <dbReference type="NCBI Taxonomy" id="1807"/>
    <lineage>
        <taxon>Bacteria</taxon>
        <taxon>Bacillati</taxon>
        <taxon>Actinomycetota</taxon>
        <taxon>Actinomycetes</taxon>
        <taxon>Mycobacteriales</taxon>
        <taxon>Mycobacteriaceae</taxon>
        <taxon>Mycolicibacterium</taxon>
    </lineage>
</organism>
<comment type="similarity">
    <text evidence="1">Belongs to the short-chain dehydrogenases/reductases (SDR) family.</text>
</comment>
<dbReference type="STRING" id="1807.MOBUDSM44075_05045"/>
<reference evidence="5 8" key="3">
    <citation type="submission" date="2019-01" db="EMBL/GenBank/DDBJ databases">
        <title>High-quality-draft genome sequences of five non-tuberculosis mycobacteriaceae isolated from a nosocomial environment.</title>
        <authorList>
            <person name="Tiago I."/>
            <person name="Alarico S."/>
            <person name="Pereira S.G."/>
            <person name="Coelho C."/>
            <person name="Maranha A."/>
            <person name="Empadinhas N."/>
        </authorList>
    </citation>
    <scope>NUCLEOTIDE SEQUENCE [LARGE SCALE GENOMIC DNA]</scope>
    <source>
        <strain evidence="5 8">22DIII</strain>
    </source>
</reference>
<evidence type="ECO:0000313" key="7">
    <source>
        <dbReference type="Proteomes" id="UP000036313"/>
    </source>
</evidence>
<dbReference type="InterPro" id="IPR002347">
    <property type="entry name" value="SDR_fam"/>
</dbReference>
<dbReference type="Proteomes" id="UP000034150">
    <property type="component" value="Unassembled WGS sequence"/>
</dbReference>
<evidence type="ECO:0000313" key="3">
    <source>
        <dbReference type="EMBL" id="KKF00272.1"/>
    </source>
</evidence>
<evidence type="ECO:0000313" key="4">
    <source>
        <dbReference type="EMBL" id="KMO69619.1"/>
    </source>
</evidence>
<reference evidence="4 7" key="1">
    <citation type="journal article" date="2015" name="Genome Biol. Evol.">
        <title>Characterization of Three Mycobacterium spp. with Potential Use in Bioremediation by Genome Sequencing and Comparative Genomics.</title>
        <authorList>
            <person name="Das S."/>
            <person name="Pettersson B.M."/>
            <person name="Behra P.R."/>
            <person name="Ramesh M."/>
            <person name="Dasgupta S."/>
            <person name="Bhattacharya A."/>
            <person name="Kirsebom L.A."/>
        </authorList>
    </citation>
    <scope>NUCLEOTIDE SEQUENCE [LARGE SCALE GENOMIC DNA]</scope>
    <source>
        <strain evidence="4 7">DSM 44075</strain>
    </source>
</reference>
<dbReference type="Pfam" id="PF13561">
    <property type="entry name" value="adh_short_C2"/>
    <property type="match status" value="1"/>
</dbReference>
<dbReference type="FunFam" id="3.40.50.720:FF:000084">
    <property type="entry name" value="Short-chain dehydrogenase reductase"/>
    <property type="match status" value="1"/>
</dbReference>
<dbReference type="PROSITE" id="PS00061">
    <property type="entry name" value="ADH_SHORT"/>
    <property type="match status" value="1"/>
</dbReference>
<dbReference type="EMBL" id="SDLP01000001">
    <property type="protein sequence ID" value="TDL11597.1"/>
    <property type="molecule type" value="Genomic_DNA"/>
</dbReference>
<evidence type="ECO:0000313" key="8">
    <source>
        <dbReference type="Proteomes" id="UP000294952"/>
    </source>
</evidence>
<dbReference type="PRINTS" id="PR00081">
    <property type="entry name" value="GDHRDH"/>
</dbReference>
<dbReference type="OrthoDB" id="9775296at2"/>
<evidence type="ECO:0000313" key="5">
    <source>
        <dbReference type="EMBL" id="TDL11597.1"/>
    </source>
</evidence>
<dbReference type="InterPro" id="IPR020904">
    <property type="entry name" value="Sc_DH/Rdtase_CS"/>
</dbReference>
<dbReference type="CDD" id="cd05233">
    <property type="entry name" value="SDR_c"/>
    <property type="match status" value="1"/>
</dbReference>
<dbReference type="PRINTS" id="PR00080">
    <property type="entry name" value="SDRFAMILY"/>
</dbReference>
<keyword evidence="6" id="KW-1185">Reference proteome</keyword>
<protein>
    <submittedName>
        <fullName evidence="4">2-(S)-hydroxypropyl-CoM dehydrogenase</fullName>
        <ecNumber evidence="4">1.1.1.269</ecNumber>
    </submittedName>
    <submittedName>
        <fullName evidence="5">D-threitol dehydrogenase</fullName>
    </submittedName>
    <submittedName>
        <fullName evidence="3">Short-chain dehydrogenase</fullName>
    </submittedName>
</protein>
<dbReference type="PATRIC" id="fig|1807.13.peg.4793"/>
<comment type="caution">
    <text evidence="4">The sequence shown here is derived from an EMBL/GenBank/DDBJ whole genome shotgun (WGS) entry which is preliminary data.</text>
</comment>
<evidence type="ECO:0000313" key="6">
    <source>
        <dbReference type="Proteomes" id="UP000034150"/>
    </source>
</evidence>